<dbReference type="GO" id="GO:0003700">
    <property type="term" value="F:DNA-binding transcription factor activity"/>
    <property type="evidence" value="ECO:0007669"/>
    <property type="project" value="TreeGrafter"/>
</dbReference>
<dbReference type="GO" id="GO:0008270">
    <property type="term" value="F:zinc ion binding"/>
    <property type="evidence" value="ECO:0007669"/>
    <property type="project" value="UniProtKB-KW"/>
</dbReference>
<dbReference type="PANTHER" id="PTHR31948:SF162">
    <property type="entry name" value="MINI ZINC FINGER PROTEIN 2"/>
    <property type="match status" value="1"/>
</dbReference>
<evidence type="ECO:0000256" key="5">
    <source>
        <dbReference type="ARBA" id="ARBA00022833"/>
    </source>
</evidence>
<dbReference type="AlphaFoldDB" id="A0A6A5MZT1"/>
<dbReference type="GO" id="GO:0050793">
    <property type="term" value="P:regulation of developmental process"/>
    <property type="evidence" value="ECO:0007669"/>
    <property type="project" value="TreeGrafter"/>
</dbReference>
<keyword evidence="2" id="KW-0963">Cytoplasm</keyword>
<evidence type="ECO:0000256" key="3">
    <source>
        <dbReference type="ARBA" id="ARBA00022723"/>
    </source>
</evidence>
<protein>
    <submittedName>
        <fullName evidence="7">Putative transcription factor ZF-HD family</fullName>
    </submittedName>
</protein>
<accession>A0A6A5MZT1</accession>
<dbReference type="PROSITE" id="PS51523">
    <property type="entry name" value="ZF_HD_DIMER"/>
    <property type="match status" value="1"/>
</dbReference>
<dbReference type="InterPro" id="IPR006456">
    <property type="entry name" value="ZF_HD_homeobox_Cys/His_dimer"/>
</dbReference>
<reference evidence="8" key="1">
    <citation type="journal article" date="2020" name="Nat. Commun.">
        <title>Genome sequence of the cluster root forming white lupin.</title>
        <authorList>
            <person name="Hufnagel B."/>
            <person name="Marques A."/>
            <person name="Soriano A."/>
            <person name="Marques L."/>
            <person name="Divol F."/>
            <person name="Doumas P."/>
            <person name="Sallet E."/>
            <person name="Mancinotti D."/>
            <person name="Carrere S."/>
            <person name="Marande W."/>
            <person name="Arribat S."/>
            <person name="Keller J."/>
            <person name="Huneau C."/>
            <person name="Blein T."/>
            <person name="Aime D."/>
            <person name="Laguerre M."/>
            <person name="Taylor J."/>
            <person name="Schubert V."/>
            <person name="Nelson M."/>
            <person name="Geu-Flores F."/>
            <person name="Crespi M."/>
            <person name="Gallardo-Guerrero K."/>
            <person name="Delaux P.-M."/>
            <person name="Salse J."/>
            <person name="Berges H."/>
            <person name="Guyot R."/>
            <person name="Gouzy J."/>
            <person name="Peret B."/>
        </authorList>
    </citation>
    <scope>NUCLEOTIDE SEQUENCE [LARGE SCALE GENOMIC DNA]</scope>
    <source>
        <strain evidence="8">cv. Amiga</strain>
    </source>
</reference>
<comment type="caution">
    <text evidence="7">The sequence shown here is derived from an EMBL/GenBank/DDBJ whole genome shotgun (WGS) entry which is preliminary data.</text>
</comment>
<evidence type="ECO:0000256" key="2">
    <source>
        <dbReference type="ARBA" id="ARBA00022490"/>
    </source>
</evidence>
<dbReference type="GO" id="GO:0005737">
    <property type="term" value="C:cytoplasm"/>
    <property type="evidence" value="ECO:0007669"/>
    <property type="project" value="UniProtKB-SubCell"/>
</dbReference>
<evidence type="ECO:0000256" key="1">
    <source>
        <dbReference type="ARBA" id="ARBA00004496"/>
    </source>
</evidence>
<evidence type="ECO:0000313" key="8">
    <source>
        <dbReference type="Proteomes" id="UP000447434"/>
    </source>
</evidence>
<dbReference type="EMBL" id="WOCE01000002">
    <property type="protein sequence ID" value="KAE9619944.1"/>
    <property type="molecule type" value="Genomic_DNA"/>
</dbReference>
<keyword evidence="5" id="KW-0862">Zinc</keyword>
<dbReference type="OrthoDB" id="682018at2759"/>
<dbReference type="Pfam" id="PF04770">
    <property type="entry name" value="ZF-HD_dimer"/>
    <property type="match status" value="1"/>
</dbReference>
<feature type="region of interest" description="Disordered" evidence="6">
    <location>
        <begin position="71"/>
        <end position="94"/>
    </location>
</feature>
<evidence type="ECO:0000256" key="4">
    <source>
        <dbReference type="ARBA" id="ARBA00022771"/>
    </source>
</evidence>
<dbReference type="GO" id="GO:0000976">
    <property type="term" value="F:transcription cis-regulatory region binding"/>
    <property type="evidence" value="ECO:0007669"/>
    <property type="project" value="TreeGrafter"/>
</dbReference>
<dbReference type="Proteomes" id="UP000447434">
    <property type="component" value="Chromosome 2"/>
</dbReference>
<feature type="compositionally biased region" description="Low complexity" evidence="6">
    <location>
        <begin position="85"/>
        <end position="94"/>
    </location>
</feature>
<comment type="subcellular location">
    <subcellularLocation>
        <location evidence="1">Cytoplasm</location>
    </subcellularLocation>
</comment>
<dbReference type="PANTHER" id="PTHR31948">
    <property type="entry name" value="ZINC-FINGER HOMEODOMAIN PROTEIN 2"/>
    <property type="match status" value="1"/>
</dbReference>
<keyword evidence="4" id="KW-0863">Zinc-finger</keyword>
<dbReference type="GO" id="GO:0005634">
    <property type="term" value="C:nucleus"/>
    <property type="evidence" value="ECO:0007669"/>
    <property type="project" value="TreeGrafter"/>
</dbReference>
<evidence type="ECO:0000256" key="6">
    <source>
        <dbReference type="SAM" id="MobiDB-lite"/>
    </source>
</evidence>
<proteinExistence type="predicted"/>
<keyword evidence="8" id="KW-1185">Reference proteome</keyword>
<keyword evidence="3" id="KW-0479">Metal-binding</keyword>
<sequence length="94" mass="10477">MKRVEIIREDPKAGLTDSIVRVKNVTYGLCLKNHSIHPLAYTIDGCQMFTPSGEEGIDASRTCVACGCHRDHHRREETESKVKSENSSSSTNRS</sequence>
<organism evidence="7 8">
    <name type="scientific">Lupinus albus</name>
    <name type="common">White lupine</name>
    <name type="synonym">Lupinus termis</name>
    <dbReference type="NCBI Taxonomy" id="3870"/>
    <lineage>
        <taxon>Eukaryota</taxon>
        <taxon>Viridiplantae</taxon>
        <taxon>Streptophyta</taxon>
        <taxon>Embryophyta</taxon>
        <taxon>Tracheophyta</taxon>
        <taxon>Spermatophyta</taxon>
        <taxon>Magnoliopsida</taxon>
        <taxon>eudicotyledons</taxon>
        <taxon>Gunneridae</taxon>
        <taxon>Pentapetalae</taxon>
        <taxon>rosids</taxon>
        <taxon>fabids</taxon>
        <taxon>Fabales</taxon>
        <taxon>Fabaceae</taxon>
        <taxon>Papilionoideae</taxon>
        <taxon>50 kb inversion clade</taxon>
        <taxon>genistoids sensu lato</taxon>
        <taxon>core genistoids</taxon>
        <taxon>Genisteae</taxon>
        <taxon>Lupinus</taxon>
    </lineage>
</organism>
<gene>
    <name evidence="7" type="ORF">Lalb_Chr02g0158601</name>
</gene>
<name>A0A6A5MZT1_LUPAL</name>
<evidence type="ECO:0000313" key="7">
    <source>
        <dbReference type="EMBL" id="KAE9619944.1"/>
    </source>
</evidence>
<feature type="compositionally biased region" description="Basic and acidic residues" evidence="6">
    <location>
        <begin position="74"/>
        <end position="84"/>
    </location>
</feature>
<dbReference type="NCBIfam" id="TIGR01566">
    <property type="entry name" value="ZF_HD_prot_N"/>
    <property type="match status" value="1"/>
</dbReference>